<name>A0ABP5Q330_9ACTN</name>
<dbReference type="Gene3D" id="3.40.50.1820">
    <property type="entry name" value="alpha/beta hydrolase"/>
    <property type="match status" value="1"/>
</dbReference>
<dbReference type="Proteomes" id="UP001501474">
    <property type="component" value="Unassembled WGS sequence"/>
</dbReference>
<organism evidence="2 3">
    <name type="scientific">Streptomyces indiaensis</name>
    <dbReference type="NCBI Taxonomy" id="284033"/>
    <lineage>
        <taxon>Bacteria</taxon>
        <taxon>Bacillati</taxon>
        <taxon>Actinomycetota</taxon>
        <taxon>Actinomycetes</taxon>
        <taxon>Kitasatosporales</taxon>
        <taxon>Streptomycetaceae</taxon>
        <taxon>Streptomyces</taxon>
    </lineage>
</organism>
<reference evidence="3" key="1">
    <citation type="journal article" date="2019" name="Int. J. Syst. Evol. Microbiol.">
        <title>The Global Catalogue of Microorganisms (GCM) 10K type strain sequencing project: providing services to taxonomists for standard genome sequencing and annotation.</title>
        <authorList>
            <consortium name="The Broad Institute Genomics Platform"/>
            <consortium name="The Broad Institute Genome Sequencing Center for Infectious Disease"/>
            <person name="Wu L."/>
            <person name="Ma J."/>
        </authorList>
    </citation>
    <scope>NUCLEOTIDE SEQUENCE [LARGE SCALE GENOMIC DNA]</scope>
    <source>
        <strain evidence="3">JCM 3053</strain>
    </source>
</reference>
<evidence type="ECO:0000313" key="2">
    <source>
        <dbReference type="EMBL" id="GAA2224633.1"/>
    </source>
</evidence>
<comment type="caution">
    <text evidence="2">The sequence shown here is derived from an EMBL/GenBank/DDBJ whole genome shotgun (WGS) entry which is preliminary data.</text>
</comment>
<keyword evidence="3" id="KW-1185">Reference proteome</keyword>
<dbReference type="EMBL" id="BAAART010000033">
    <property type="protein sequence ID" value="GAA2224633.1"/>
    <property type="molecule type" value="Genomic_DNA"/>
</dbReference>
<protein>
    <recommendedName>
        <fullName evidence="1">AB hydrolase-1 domain-containing protein</fullName>
    </recommendedName>
</protein>
<evidence type="ECO:0000313" key="3">
    <source>
        <dbReference type="Proteomes" id="UP001501474"/>
    </source>
</evidence>
<gene>
    <name evidence="2" type="ORF">GCM10010104_15200</name>
</gene>
<dbReference type="InterPro" id="IPR029058">
    <property type="entry name" value="AB_hydrolase_fold"/>
</dbReference>
<accession>A0ABP5Q330</accession>
<dbReference type="InterPro" id="IPR000073">
    <property type="entry name" value="AB_hydrolase_1"/>
</dbReference>
<feature type="domain" description="AB hydrolase-1" evidence="1">
    <location>
        <begin position="14"/>
        <end position="88"/>
    </location>
</feature>
<sequence>MEQRADGWHATMDRTTIVDTVAELATTAYWDEWSRITCPTLLIQGEHGTMRPDEPSTMLARRPDTRLIRIPDAAHDVHLDQPERLYEAVVSVLPG</sequence>
<dbReference type="Pfam" id="PF12697">
    <property type="entry name" value="Abhydrolase_6"/>
    <property type="match status" value="1"/>
</dbReference>
<evidence type="ECO:0000259" key="1">
    <source>
        <dbReference type="Pfam" id="PF12697"/>
    </source>
</evidence>
<dbReference type="SUPFAM" id="SSF53474">
    <property type="entry name" value="alpha/beta-Hydrolases"/>
    <property type="match status" value="1"/>
</dbReference>
<proteinExistence type="predicted"/>